<accession>A0A1L5F9T1</accession>
<evidence type="ECO:0000313" key="4">
    <source>
        <dbReference type="EMBL" id="APM39768.1"/>
    </source>
</evidence>
<evidence type="ECO:0000256" key="2">
    <source>
        <dbReference type="ARBA" id="ARBA00022801"/>
    </source>
</evidence>
<protein>
    <submittedName>
        <fullName evidence="4">Hydrolase</fullName>
    </submittedName>
</protein>
<gene>
    <name evidence="4" type="ORF">BS101_14005</name>
</gene>
<dbReference type="PANTHER" id="PTHR43540">
    <property type="entry name" value="PEROXYUREIDOACRYLATE/UREIDOACRYLATE AMIDOHYDROLASE-RELATED"/>
    <property type="match status" value="1"/>
</dbReference>
<dbReference type="GO" id="GO:0016787">
    <property type="term" value="F:hydrolase activity"/>
    <property type="evidence" value="ECO:0007669"/>
    <property type="project" value="UniProtKB-KW"/>
</dbReference>
<name>A0A1L5F9T1_CLOKL</name>
<evidence type="ECO:0000313" key="5">
    <source>
        <dbReference type="Proteomes" id="UP000184604"/>
    </source>
</evidence>
<dbReference type="NCBIfam" id="NF008517">
    <property type="entry name" value="PRK11440.1"/>
    <property type="match status" value="1"/>
</dbReference>
<dbReference type="Proteomes" id="UP000184604">
    <property type="component" value="Chromosome"/>
</dbReference>
<reference evidence="4 5" key="1">
    <citation type="submission" date="2016-12" db="EMBL/GenBank/DDBJ databases">
        <title>Complete genome sequence of Clostridium kluyveri JZZ isolated from the pit mud of a Chinese flavor liquor-making factory.</title>
        <authorList>
            <person name="Wang Y."/>
        </authorList>
    </citation>
    <scope>NUCLEOTIDE SEQUENCE [LARGE SCALE GENOMIC DNA]</scope>
    <source>
        <strain evidence="4 5">JZZ</strain>
    </source>
</reference>
<dbReference type="EMBL" id="CP018335">
    <property type="protein sequence ID" value="APM39768.1"/>
    <property type="molecule type" value="Genomic_DNA"/>
</dbReference>
<organism evidence="4 5">
    <name type="scientific">Clostridium kluyveri</name>
    <dbReference type="NCBI Taxonomy" id="1534"/>
    <lineage>
        <taxon>Bacteria</taxon>
        <taxon>Bacillati</taxon>
        <taxon>Bacillota</taxon>
        <taxon>Clostridia</taxon>
        <taxon>Eubacteriales</taxon>
        <taxon>Clostridiaceae</taxon>
        <taxon>Clostridium</taxon>
    </lineage>
</organism>
<dbReference type="Gene3D" id="3.40.50.850">
    <property type="entry name" value="Isochorismatase-like"/>
    <property type="match status" value="1"/>
</dbReference>
<proteinExistence type="inferred from homology"/>
<dbReference type="Pfam" id="PF00857">
    <property type="entry name" value="Isochorismatase"/>
    <property type="match status" value="1"/>
</dbReference>
<dbReference type="InterPro" id="IPR036380">
    <property type="entry name" value="Isochorismatase-like_sf"/>
</dbReference>
<feature type="domain" description="Isochorismatase-like" evidence="3">
    <location>
        <begin position="17"/>
        <end position="189"/>
    </location>
</feature>
<dbReference type="SUPFAM" id="SSF52499">
    <property type="entry name" value="Isochorismatase-like hydrolases"/>
    <property type="match status" value="1"/>
</dbReference>
<dbReference type="CDD" id="cd00431">
    <property type="entry name" value="cysteine_hydrolases"/>
    <property type="match status" value="1"/>
</dbReference>
<dbReference type="RefSeq" id="WP_073539383.1">
    <property type="nucleotide sequence ID" value="NZ_CP018335.1"/>
</dbReference>
<evidence type="ECO:0000256" key="1">
    <source>
        <dbReference type="ARBA" id="ARBA00006336"/>
    </source>
</evidence>
<dbReference type="PANTHER" id="PTHR43540:SF7">
    <property type="entry name" value="ISOCHORISMATASE FAMILY PROTEIN YECD"/>
    <property type="match status" value="1"/>
</dbReference>
<dbReference type="InterPro" id="IPR050272">
    <property type="entry name" value="Isochorismatase-like_hydrls"/>
</dbReference>
<dbReference type="OrthoDB" id="9785724at2"/>
<sequence>MEDLKSRETELIKSEKTALVIIDLQNGIVNRELSPHTGVEVVQNASRLINVFTEKGAFVVLVRVSSIDGKDMLKPSVDSKINPTQFPEGWDSYVPEIANNKNAHTITKRQWGAFYGTDLDLQLRRRGIDTIVLCGISTGIGVDTTAREAFQHGYNQIFVEDAMTAGSKEEHDYVCKHIFPRIGKLRRSEEIVLSERCHC</sequence>
<dbReference type="InterPro" id="IPR000868">
    <property type="entry name" value="Isochorismatase-like_dom"/>
</dbReference>
<keyword evidence="2 4" id="KW-0378">Hydrolase</keyword>
<evidence type="ECO:0000259" key="3">
    <source>
        <dbReference type="Pfam" id="PF00857"/>
    </source>
</evidence>
<comment type="similarity">
    <text evidence="1">Belongs to the isochorismatase family.</text>
</comment>
<dbReference type="AlphaFoldDB" id="A0A1L5F9T1"/>